<keyword evidence="5" id="KW-1185">Reference proteome</keyword>
<dbReference type="InterPro" id="IPR017853">
    <property type="entry name" value="GH"/>
</dbReference>
<organism evidence="4 5">
    <name type="scientific">Immersiella caudata</name>
    <dbReference type="NCBI Taxonomy" id="314043"/>
    <lineage>
        <taxon>Eukaryota</taxon>
        <taxon>Fungi</taxon>
        <taxon>Dikarya</taxon>
        <taxon>Ascomycota</taxon>
        <taxon>Pezizomycotina</taxon>
        <taxon>Sordariomycetes</taxon>
        <taxon>Sordariomycetidae</taxon>
        <taxon>Sordariales</taxon>
        <taxon>Lasiosphaeriaceae</taxon>
        <taxon>Immersiella</taxon>
    </lineage>
</organism>
<reference evidence="4" key="1">
    <citation type="submission" date="2023-06" db="EMBL/GenBank/DDBJ databases">
        <title>Genome-scale phylogeny and comparative genomics of the fungal order Sordariales.</title>
        <authorList>
            <consortium name="Lawrence Berkeley National Laboratory"/>
            <person name="Hensen N."/>
            <person name="Bonometti L."/>
            <person name="Westerberg I."/>
            <person name="Brannstrom I.O."/>
            <person name="Guillou S."/>
            <person name="Cros-Aarteil S."/>
            <person name="Calhoun S."/>
            <person name="Haridas S."/>
            <person name="Kuo A."/>
            <person name="Mondo S."/>
            <person name="Pangilinan J."/>
            <person name="Riley R."/>
            <person name="Labutti K."/>
            <person name="Andreopoulos B."/>
            <person name="Lipzen A."/>
            <person name="Chen C."/>
            <person name="Yanf M."/>
            <person name="Daum C."/>
            <person name="Ng V."/>
            <person name="Clum A."/>
            <person name="Steindorff A."/>
            <person name="Ohm R."/>
            <person name="Martin F."/>
            <person name="Silar P."/>
            <person name="Natvig D."/>
            <person name="Lalanne C."/>
            <person name="Gautier V."/>
            <person name="Ament-Velasquez S.L."/>
            <person name="Kruys A."/>
            <person name="Hutchinson M.I."/>
            <person name="Powell A.J."/>
            <person name="Barry K."/>
            <person name="Miller A.N."/>
            <person name="Grigoriev I.V."/>
            <person name="Debuchy R."/>
            <person name="Gladieux P."/>
            <person name="Thoren M.H."/>
            <person name="Johannesson H."/>
        </authorList>
    </citation>
    <scope>NUCLEOTIDE SEQUENCE</scope>
    <source>
        <strain evidence="4">CBS 606.72</strain>
    </source>
</reference>
<dbReference type="InterPro" id="IPR045857">
    <property type="entry name" value="O16G_dom_2"/>
</dbReference>
<dbReference type="GO" id="GO:0005987">
    <property type="term" value="P:sucrose catabolic process"/>
    <property type="evidence" value="ECO:0007669"/>
    <property type="project" value="TreeGrafter"/>
</dbReference>
<evidence type="ECO:0000313" key="5">
    <source>
        <dbReference type="Proteomes" id="UP001175000"/>
    </source>
</evidence>
<dbReference type="Proteomes" id="UP001175000">
    <property type="component" value="Unassembled WGS sequence"/>
</dbReference>
<keyword evidence="2" id="KW-0462">Maltose metabolism</keyword>
<evidence type="ECO:0000256" key="2">
    <source>
        <dbReference type="ARBA" id="ARBA00026248"/>
    </source>
</evidence>
<protein>
    <submittedName>
        <fullName evidence="4">Glycoside hydrolase superfamily</fullName>
    </submittedName>
</protein>
<dbReference type="SMART" id="SM00642">
    <property type="entry name" value="Aamy"/>
    <property type="match status" value="1"/>
</dbReference>
<accession>A0AA39WG27</accession>
<dbReference type="GO" id="GO:0004575">
    <property type="term" value="F:sucrose alpha-glucosidase activity"/>
    <property type="evidence" value="ECO:0007669"/>
    <property type="project" value="TreeGrafter"/>
</dbReference>
<dbReference type="Pfam" id="PF00128">
    <property type="entry name" value="Alpha-amylase"/>
    <property type="match status" value="3"/>
</dbReference>
<dbReference type="AlphaFoldDB" id="A0AA39WG27"/>
<dbReference type="GO" id="GO:0004574">
    <property type="term" value="F:oligo-1,6-glucosidase activity"/>
    <property type="evidence" value="ECO:0007669"/>
    <property type="project" value="TreeGrafter"/>
</dbReference>
<dbReference type="PANTHER" id="PTHR10357">
    <property type="entry name" value="ALPHA-AMYLASE FAMILY MEMBER"/>
    <property type="match status" value="1"/>
</dbReference>
<sequence length="445" mass="50541">MINGTSPCKKSDRRWWKEFVVYQVYPASFKDSNGNGLKNINGITLKLDYLGDRRWSNYLDVELRFGTMVDIQRLLAELKRRGMKLIIDLVVNHTSTQGNRQPPNNWACLLDDSQSAWAYHLTTDECFLSLSSAYQADLNWENPLVRAEVQKIARFWLEMGVAGFRMDLINLELKRAVLDKYDVLTFGEISFLDDDCQQLEMVKAEEGCLNMIFTFEMMGLDMVPDQGRFSYQPWSVAELRKGADRSQSLSAQNGWPSLFCENHGQPRSVSRWCNDSDAYHVAGSKLLCLMQTTLTMEFFFNSGFCSPGVTPRMSINDDYPIVNAAAQSSAAKANERSTLRALEMRKKFADLFIYSKFEPIEGTHPAVFASKKSCRDGSDVPITVLNFSGEEAEFVILVGYEVKSWVLGSYDSLSTEMPKEVPVRLLPWEGLAGMCRVLTDQYLIT</sequence>
<dbReference type="GO" id="GO:0000025">
    <property type="term" value="P:maltose catabolic process"/>
    <property type="evidence" value="ECO:0007669"/>
    <property type="project" value="TreeGrafter"/>
</dbReference>
<comment type="similarity">
    <text evidence="1">Belongs to the glycosyl hydrolase 13 family.</text>
</comment>
<dbReference type="PANTHER" id="PTHR10357:SF232">
    <property type="entry name" value="GLYCOSYL HYDROLASE FAMILY 13 CATALYTIC DOMAIN-CONTAINING PROTEIN"/>
    <property type="match status" value="1"/>
</dbReference>
<name>A0AA39WG27_9PEZI</name>
<dbReference type="GO" id="GO:0004556">
    <property type="term" value="F:alpha-amylase activity"/>
    <property type="evidence" value="ECO:0007669"/>
    <property type="project" value="TreeGrafter"/>
</dbReference>
<comment type="caution">
    <text evidence="4">The sequence shown here is derived from an EMBL/GenBank/DDBJ whole genome shotgun (WGS) entry which is preliminary data.</text>
</comment>
<dbReference type="GO" id="GO:0033934">
    <property type="term" value="F:glucan 1,4-alpha-maltotriohydrolase activity"/>
    <property type="evidence" value="ECO:0007669"/>
    <property type="project" value="TreeGrafter"/>
</dbReference>
<keyword evidence="4" id="KW-0378">Hydrolase</keyword>
<dbReference type="Gene3D" id="3.90.400.10">
    <property type="entry name" value="Oligo-1,6-glucosidase, Domain 2"/>
    <property type="match status" value="1"/>
</dbReference>
<feature type="domain" description="Glycosyl hydrolase family 13 catalytic" evidence="3">
    <location>
        <begin position="23"/>
        <end position="340"/>
    </location>
</feature>
<dbReference type="InterPro" id="IPR006047">
    <property type="entry name" value="GH13_cat_dom"/>
</dbReference>
<gene>
    <name evidence="4" type="ORF">B0T14DRAFT_570649</name>
</gene>
<dbReference type="SUPFAM" id="SSF51445">
    <property type="entry name" value="(Trans)glycosidases"/>
    <property type="match status" value="1"/>
</dbReference>
<dbReference type="EMBL" id="JAULSU010000006">
    <property type="protein sequence ID" value="KAK0614748.1"/>
    <property type="molecule type" value="Genomic_DNA"/>
</dbReference>
<evidence type="ECO:0000256" key="1">
    <source>
        <dbReference type="ARBA" id="ARBA00008061"/>
    </source>
</evidence>
<evidence type="ECO:0000313" key="4">
    <source>
        <dbReference type="EMBL" id="KAK0614748.1"/>
    </source>
</evidence>
<proteinExistence type="inferred from homology"/>
<dbReference type="Gene3D" id="3.20.20.80">
    <property type="entry name" value="Glycosidases"/>
    <property type="match status" value="4"/>
</dbReference>
<evidence type="ECO:0000259" key="3">
    <source>
        <dbReference type="SMART" id="SM00642"/>
    </source>
</evidence>